<dbReference type="AlphaFoldDB" id="A0A2A2JLT2"/>
<name>A0A2A2JLT2_9BILA</name>
<keyword evidence="2" id="KW-1185">Reference proteome</keyword>
<comment type="caution">
    <text evidence="1">The sequence shown here is derived from an EMBL/GenBank/DDBJ whole genome shotgun (WGS) entry which is preliminary data.</text>
</comment>
<sequence>MRIGIDEPSPAAASLMSQFQLEQSSVIKTAPPGGRQLDFPKNEPLDLAPLTNIHEYYPAVNYTRVYEPSLGSLTNPAAAQAFALSNAQTSAAINYYPFATNGGTPVIAHDWSRAAPAASIDAYAEYQRHAYALHQQHPQASRIDNACFIDGIFLGHPTSDLQ</sequence>
<evidence type="ECO:0000313" key="2">
    <source>
        <dbReference type="Proteomes" id="UP000218231"/>
    </source>
</evidence>
<dbReference type="Proteomes" id="UP000218231">
    <property type="component" value="Unassembled WGS sequence"/>
</dbReference>
<evidence type="ECO:0000313" key="1">
    <source>
        <dbReference type="EMBL" id="PAV62502.1"/>
    </source>
</evidence>
<organism evidence="1 2">
    <name type="scientific">Diploscapter pachys</name>
    <dbReference type="NCBI Taxonomy" id="2018661"/>
    <lineage>
        <taxon>Eukaryota</taxon>
        <taxon>Metazoa</taxon>
        <taxon>Ecdysozoa</taxon>
        <taxon>Nematoda</taxon>
        <taxon>Chromadorea</taxon>
        <taxon>Rhabditida</taxon>
        <taxon>Rhabditina</taxon>
        <taxon>Rhabditomorpha</taxon>
        <taxon>Rhabditoidea</taxon>
        <taxon>Rhabditidae</taxon>
        <taxon>Diploscapter</taxon>
    </lineage>
</organism>
<reference evidence="1 2" key="1">
    <citation type="journal article" date="2017" name="Curr. Biol.">
        <title>Genome architecture and evolution of a unichromosomal asexual nematode.</title>
        <authorList>
            <person name="Fradin H."/>
            <person name="Zegar C."/>
            <person name="Gutwein M."/>
            <person name="Lucas J."/>
            <person name="Kovtun M."/>
            <person name="Corcoran D."/>
            <person name="Baugh L.R."/>
            <person name="Kiontke K."/>
            <person name="Gunsalus K."/>
            <person name="Fitch D.H."/>
            <person name="Piano F."/>
        </authorList>
    </citation>
    <scope>NUCLEOTIDE SEQUENCE [LARGE SCALE GENOMIC DNA]</scope>
    <source>
        <strain evidence="1">PF1309</strain>
    </source>
</reference>
<dbReference type="STRING" id="2018661.A0A2A2JLT2"/>
<proteinExistence type="predicted"/>
<gene>
    <name evidence="1" type="ORF">WR25_00132</name>
</gene>
<dbReference type="OrthoDB" id="7680836at2759"/>
<protein>
    <submittedName>
        <fullName evidence="1">Uncharacterized protein</fullName>
    </submittedName>
</protein>
<dbReference type="EMBL" id="LIAE01010359">
    <property type="protein sequence ID" value="PAV62502.1"/>
    <property type="molecule type" value="Genomic_DNA"/>
</dbReference>
<accession>A0A2A2JLT2</accession>